<organism evidence="3 4">
    <name type="scientific">Loxodonta africana</name>
    <name type="common">African elephant</name>
    <dbReference type="NCBI Taxonomy" id="9785"/>
    <lineage>
        <taxon>Eukaryota</taxon>
        <taxon>Metazoa</taxon>
        <taxon>Chordata</taxon>
        <taxon>Craniata</taxon>
        <taxon>Vertebrata</taxon>
        <taxon>Euteleostomi</taxon>
        <taxon>Mammalia</taxon>
        <taxon>Eutheria</taxon>
        <taxon>Afrotheria</taxon>
        <taxon>Proboscidea</taxon>
        <taxon>Elephantidae</taxon>
        <taxon>Loxodonta</taxon>
    </lineage>
</organism>
<dbReference type="GO" id="GO:0007080">
    <property type="term" value="P:mitotic metaphase chromosome alignment"/>
    <property type="evidence" value="ECO:0007669"/>
    <property type="project" value="Ensembl"/>
</dbReference>
<feature type="repeat" description="ANK" evidence="1">
    <location>
        <begin position="64"/>
        <end position="100"/>
    </location>
</feature>
<dbReference type="Pfam" id="PF12796">
    <property type="entry name" value="Ank_2"/>
    <property type="match status" value="1"/>
</dbReference>
<dbReference type="GO" id="GO:1902412">
    <property type="term" value="P:regulation of mitotic cytokinesis"/>
    <property type="evidence" value="ECO:0007669"/>
    <property type="project" value="Ensembl"/>
</dbReference>
<dbReference type="PROSITE" id="PS50088">
    <property type="entry name" value="ANK_REPEAT"/>
    <property type="match status" value="2"/>
</dbReference>
<evidence type="ECO:0000256" key="1">
    <source>
        <dbReference type="PROSITE-ProRule" id="PRU00023"/>
    </source>
</evidence>
<protein>
    <submittedName>
        <fullName evidence="3">Ankyrin repeat domain 53</fullName>
    </submittedName>
</protein>
<reference evidence="3 4" key="1">
    <citation type="submission" date="2009-06" db="EMBL/GenBank/DDBJ databases">
        <title>The Genome Sequence of Loxodonta africana (African elephant).</title>
        <authorList>
            <person name="Di Palma F."/>
            <person name="Heiman D."/>
            <person name="Young S."/>
            <person name="Johnson J."/>
            <person name="Lander E.S."/>
            <person name="Lindblad-Toh K."/>
        </authorList>
    </citation>
    <scope>NUCLEOTIDE SEQUENCE [LARGE SCALE GENOMIC DNA]</scope>
    <source>
        <strain evidence="3 4">Isolate ISIS603380</strain>
    </source>
</reference>
<evidence type="ECO:0000313" key="4">
    <source>
        <dbReference type="Proteomes" id="UP000007646"/>
    </source>
</evidence>
<dbReference type="SUPFAM" id="SSF48403">
    <property type="entry name" value="Ankyrin repeat"/>
    <property type="match status" value="1"/>
</dbReference>
<dbReference type="PROSITE" id="PS50297">
    <property type="entry name" value="ANK_REP_REGION"/>
    <property type="match status" value="1"/>
</dbReference>
<dbReference type="Gene3D" id="1.25.40.20">
    <property type="entry name" value="Ankyrin repeat-containing domain"/>
    <property type="match status" value="2"/>
</dbReference>
<gene>
    <name evidence="3" type="primary">ANKRD53</name>
</gene>
<reference evidence="3" key="3">
    <citation type="submission" date="2025-09" db="UniProtKB">
        <authorList>
            <consortium name="Ensembl"/>
        </authorList>
    </citation>
    <scope>IDENTIFICATION</scope>
    <source>
        <strain evidence="3">Isolate ISIS603380</strain>
    </source>
</reference>
<dbReference type="OMA" id="NHRICAR"/>
<sequence length="423" mass="47804">NYELFAAAVGNVEWLRFCLSRNTGEIPADSKAFTAIHFAAQRKLACLQVLVEEYKFPVNQPTNNGQTPLHLVVHRDNKTMVLPCIHYLLKKKAAINAQTQSGRTPLHMAAREGLLGCLKVLVENGANVHAQDAMGCKPIDLCKIRNHRTCARFLKDAMWKRDKKDFAREMEDLKRLKDRLILLERHYLIEYQKECEALNEADFKKWLHCKLLLARNTKQAPGASPSATAPTKTPKCPGSQPSKSYHPFLKARLRHKPQPTLQPMGARISSLYRPSIVTRPKLWSQCSNPARVPTAKIGYPQGIHLGVQLDPTQEHDLCNFVKVSPDGQGGALLHTVTGRLVAPVPQLPFEVVVHELYPSQQPYRMKVPQGFYPVSLRDVPRKWRLGDSTFWTDTLAMNLRETFDETFLTALRAHQGLPILPLP</sequence>
<name>G3T9Z0_LOXAF</name>
<dbReference type="Ensembl" id="ENSLAFT00000012729.3">
    <property type="protein sequence ID" value="ENSLAFP00000010644.3"/>
    <property type="gene ID" value="ENSLAFG00000012729.3"/>
</dbReference>
<keyword evidence="4" id="KW-1185">Reference proteome</keyword>
<dbReference type="Proteomes" id="UP000007646">
    <property type="component" value="Unassembled WGS sequence"/>
</dbReference>
<dbReference type="InterPro" id="IPR042335">
    <property type="entry name" value="ANKRD53"/>
</dbReference>
<dbReference type="InParanoid" id="G3T9Z0"/>
<dbReference type="GeneTree" id="ENSGT00390000005650"/>
<keyword evidence="1" id="KW-0040">ANK repeat</keyword>
<dbReference type="GO" id="GO:0000922">
    <property type="term" value="C:spindle pole"/>
    <property type="evidence" value="ECO:0007669"/>
    <property type="project" value="Ensembl"/>
</dbReference>
<accession>G3T9Z0</accession>
<dbReference type="InterPro" id="IPR002110">
    <property type="entry name" value="Ankyrin_rpt"/>
</dbReference>
<dbReference type="GO" id="GO:0060236">
    <property type="term" value="P:regulation of mitotic spindle organization"/>
    <property type="evidence" value="ECO:0007669"/>
    <property type="project" value="Ensembl"/>
</dbReference>
<dbReference type="FunCoup" id="G3T9Z0">
    <property type="interactions" value="11"/>
</dbReference>
<proteinExistence type="predicted"/>
<feature type="compositionally biased region" description="Low complexity" evidence="2">
    <location>
        <begin position="220"/>
        <end position="238"/>
    </location>
</feature>
<dbReference type="SMART" id="SM00248">
    <property type="entry name" value="ANK"/>
    <property type="match status" value="3"/>
</dbReference>
<dbReference type="eggNOG" id="KOG4177">
    <property type="taxonomic scope" value="Eukaryota"/>
</dbReference>
<dbReference type="InterPro" id="IPR036770">
    <property type="entry name" value="Ankyrin_rpt-contain_sf"/>
</dbReference>
<dbReference type="HOGENOM" id="CLU_038440_0_0_1"/>
<evidence type="ECO:0000256" key="2">
    <source>
        <dbReference type="SAM" id="MobiDB-lite"/>
    </source>
</evidence>
<dbReference type="GO" id="GO:0031116">
    <property type="term" value="P:positive regulation of microtubule polymerization"/>
    <property type="evidence" value="ECO:0007669"/>
    <property type="project" value="Ensembl"/>
</dbReference>
<evidence type="ECO:0000313" key="3">
    <source>
        <dbReference type="Ensembl" id="ENSLAFP00000010644.3"/>
    </source>
</evidence>
<reference evidence="3" key="2">
    <citation type="submission" date="2025-08" db="UniProtKB">
        <authorList>
            <consortium name="Ensembl"/>
        </authorList>
    </citation>
    <scope>IDENTIFICATION</scope>
    <source>
        <strain evidence="3">Isolate ISIS603380</strain>
    </source>
</reference>
<dbReference type="AlphaFoldDB" id="G3T9Z0"/>
<dbReference type="PANTHER" id="PTHR24160:SF1">
    <property type="entry name" value="ANKYRIN REPEAT DOMAIN-CONTAINING PROTEIN 53"/>
    <property type="match status" value="1"/>
</dbReference>
<feature type="repeat" description="ANK" evidence="1">
    <location>
        <begin position="101"/>
        <end position="133"/>
    </location>
</feature>
<dbReference type="PANTHER" id="PTHR24160">
    <property type="entry name" value="ANKYRIN REPEAT DOMAIN-CONTAINING PROTEIN 53"/>
    <property type="match status" value="1"/>
</dbReference>
<feature type="region of interest" description="Disordered" evidence="2">
    <location>
        <begin position="220"/>
        <end position="241"/>
    </location>
</feature>